<comment type="caution">
    <text evidence="5">The sequence shown here is derived from an EMBL/GenBank/DDBJ whole genome shotgun (WGS) entry which is preliminary data.</text>
</comment>
<dbReference type="InterPro" id="IPR036388">
    <property type="entry name" value="WH-like_DNA-bd_sf"/>
</dbReference>
<dbReference type="InterPro" id="IPR000792">
    <property type="entry name" value="Tscrpt_reg_LuxR_C"/>
</dbReference>
<dbReference type="Gene3D" id="1.10.10.10">
    <property type="entry name" value="Winged helix-like DNA-binding domain superfamily/Winged helix DNA-binding domain"/>
    <property type="match status" value="1"/>
</dbReference>
<dbReference type="InterPro" id="IPR016032">
    <property type="entry name" value="Sig_transdc_resp-reg_C-effctor"/>
</dbReference>
<dbReference type="CDD" id="cd06170">
    <property type="entry name" value="LuxR_C_like"/>
    <property type="match status" value="1"/>
</dbReference>
<protein>
    <submittedName>
        <fullName evidence="5">LuxR C-terminal-related transcriptional regulator</fullName>
    </submittedName>
</protein>
<sequence length="273" mass="31084">MLSLDNFVWHRAVGVVIESLDQDDFWLKLTRVLSDYVHFDSWVALVFTDHSPPNVLAEMPMDDGLADPLFEDYLNGLYVLDPFFIASRENRKEGLVRLDDVAPDRFKATEYYQRYFRLNIVEDELQINCLLPNEATLCLSLGSHQRIPPTALSLLEILSQWLIPLLRQRWHFEQIKANTVLSGSRPATKERVSALVNAKFNLGNSTLTTRELEISRLMLSGFSSKGIASRLGIATETVKVHRKHLYSKLGINSQSELFSLFLRETVSDVGVGE</sequence>
<dbReference type="PANTHER" id="PTHR44688:SF16">
    <property type="entry name" value="DNA-BINDING TRANSCRIPTIONAL ACTIVATOR DEVR_DOSR"/>
    <property type="match status" value="1"/>
</dbReference>
<gene>
    <name evidence="5" type="ORF">LIN78_06970</name>
</gene>
<organism evidence="5 6">
    <name type="scientific">Leeia speluncae</name>
    <dbReference type="NCBI Taxonomy" id="2884804"/>
    <lineage>
        <taxon>Bacteria</taxon>
        <taxon>Pseudomonadati</taxon>
        <taxon>Pseudomonadota</taxon>
        <taxon>Betaproteobacteria</taxon>
        <taxon>Neisseriales</taxon>
        <taxon>Leeiaceae</taxon>
        <taxon>Leeia</taxon>
    </lineage>
</organism>
<dbReference type="Proteomes" id="UP001165395">
    <property type="component" value="Unassembled WGS sequence"/>
</dbReference>
<evidence type="ECO:0000259" key="4">
    <source>
        <dbReference type="PROSITE" id="PS50043"/>
    </source>
</evidence>
<dbReference type="Pfam" id="PF00196">
    <property type="entry name" value="GerE"/>
    <property type="match status" value="1"/>
</dbReference>
<reference evidence="5" key="1">
    <citation type="submission" date="2021-10" db="EMBL/GenBank/DDBJ databases">
        <title>The complete genome sequence of Leeia sp. TBRC 13508.</title>
        <authorList>
            <person name="Charoenyingcharoen P."/>
            <person name="Yukphan P."/>
        </authorList>
    </citation>
    <scope>NUCLEOTIDE SEQUENCE</scope>
    <source>
        <strain evidence="5">TBRC 13508</strain>
    </source>
</reference>
<keyword evidence="6" id="KW-1185">Reference proteome</keyword>
<evidence type="ECO:0000256" key="2">
    <source>
        <dbReference type="ARBA" id="ARBA00023125"/>
    </source>
</evidence>
<dbReference type="PANTHER" id="PTHR44688">
    <property type="entry name" value="DNA-BINDING TRANSCRIPTIONAL ACTIVATOR DEVR_DOSR"/>
    <property type="match status" value="1"/>
</dbReference>
<dbReference type="PROSITE" id="PS50043">
    <property type="entry name" value="HTH_LUXR_2"/>
    <property type="match status" value="1"/>
</dbReference>
<dbReference type="PRINTS" id="PR00038">
    <property type="entry name" value="HTHLUXR"/>
</dbReference>
<accession>A0ABS8D5K2</accession>
<dbReference type="PROSITE" id="PS00622">
    <property type="entry name" value="HTH_LUXR_1"/>
    <property type="match status" value="1"/>
</dbReference>
<evidence type="ECO:0000256" key="3">
    <source>
        <dbReference type="ARBA" id="ARBA00023163"/>
    </source>
</evidence>
<dbReference type="EMBL" id="JAJBZT010000003">
    <property type="protein sequence ID" value="MCB6183283.1"/>
    <property type="molecule type" value="Genomic_DNA"/>
</dbReference>
<keyword evidence="3" id="KW-0804">Transcription</keyword>
<name>A0ABS8D5K2_9NEIS</name>
<keyword evidence="2" id="KW-0238">DNA-binding</keyword>
<evidence type="ECO:0000313" key="6">
    <source>
        <dbReference type="Proteomes" id="UP001165395"/>
    </source>
</evidence>
<dbReference type="RefSeq" id="WP_227179905.1">
    <property type="nucleotide sequence ID" value="NZ_JAJBZT010000003.1"/>
</dbReference>
<feature type="domain" description="HTH luxR-type" evidence="4">
    <location>
        <begin position="203"/>
        <end position="265"/>
    </location>
</feature>
<dbReference type="SUPFAM" id="SSF46894">
    <property type="entry name" value="C-terminal effector domain of the bipartite response regulators"/>
    <property type="match status" value="1"/>
</dbReference>
<evidence type="ECO:0000256" key="1">
    <source>
        <dbReference type="ARBA" id="ARBA00023015"/>
    </source>
</evidence>
<dbReference type="SMART" id="SM00421">
    <property type="entry name" value="HTH_LUXR"/>
    <property type="match status" value="1"/>
</dbReference>
<keyword evidence="1" id="KW-0805">Transcription regulation</keyword>
<proteinExistence type="predicted"/>
<evidence type="ECO:0000313" key="5">
    <source>
        <dbReference type="EMBL" id="MCB6183283.1"/>
    </source>
</evidence>